<dbReference type="InterPro" id="IPR001345">
    <property type="entry name" value="PG/BPGM_mutase_AS"/>
</dbReference>
<dbReference type="GO" id="GO:0004619">
    <property type="term" value="F:phosphoglycerate mutase activity"/>
    <property type="evidence" value="ECO:0007669"/>
    <property type="project" value="UniProtKB-EC"/>
</dbReference>
<dbReference type="HAMAP" id="MF_01039">
    <property type="entry name" value="PGAM_GpmA"/>
    <property type="match status" value="1"/>
</dbReference>
<dbReference type="NCBIfam" id="NF010713">
    <property type="entry name" value="PRK14115.1"/>
    <property type="match status" value="1"/>
</dbReference>
<dbReference type="PROSITE" id="PS00175">
    <property type="entry name" value="PG_MUTASE"/>
    <property type="match status" value="1"/>
</dbReference>
<evidence type="ECO:0000313" key="6">
    <source>
        <dbReference type="EMBL" id="CAB4672112.1"/>
    </source>
</evidence>
<evidence type="ECO:0000256" key="3">
    <source>
        <dbReference type="ARBA" id="ARBA00012028"/>
    </source>
</evidence>
<dbReference type="SMART" id="SM00855">
    <property type="entry name" value="PGAM"/>
    <property type="match status" value="1"/>
</dbReference>
<dbReference type="FunFam" id="3.40.50.1240:FF:000003">
    <property type="entry name" value="2,3-bisphosphoglycerate-dependent phosphoglycerate mutase"/>
    <property type="match status" value="1"/>
</dbReference>
<dbReference type="PIRSF" id="PIRSF000709">
    <property type="entry name" value="6PFK_2-Ptase"/>
    <property type="match status" value="1"/>
</dbReference>
<organism evidence="6">
    <name type="scientific">freshwater metagenome</name>
    <dbReference type="NCBI Taxonomy" id="449393"/>
    <lineage>
        <taxon>unclassified sequences</taxon>
        <taxon>metagenomes</taxon>
        <taxon>ecological metagenomes</taxon>
    </lineage>
</organism>
<protein>
    <recommendedName>
        <fullName evidence="3">phosphoglycerate mutase (2,3-diphosphoglycerate-dependent)</fullName>
        <ecNumber evidence="3">5.4.2.11</ecNumber>
    </recommendedName>
</protein>
<dbReference type="PANTHER" id="PTHR11931">
    <property type="entry name" value="PHOSPHOGLYCERATE MUTASE"/>
    <property type="match status" value="1"/>
</dbReference>
<sequence length="249" mass="27012">MLGNLVLLRHGQSTWNELNLFTGWHDVPLSAQGESEAAAAGPTMAAAGLVFDVAHTSLLTRAVMTCHLALSGMGQVWLPVERHWKWNERHYGALQGLDKAATTAQHGEAQTKIWRRSYDVPPPAVDLSSPEHPANDARYRLIDRSSLPATECLKDVVDRVVPHFHATVVPQLRAGMNVLVAAHGNSLRALVMALENISPENIAELNIPTGVPRLYKLSDSLAVNEVTYLGDAEKIKAATDAVANQAKAK</sequence>
<dbReference type="EC" id="5.4.2.11" evidence="3"/>
<evidence type="ECO:0000256" key="5">
    <source>
        <dbReference type="ARBA" id="ARBA00023235"/>
    </source>
</evidence>
<dbReference type="InterPro" id="IPR013078">
    <property type="entry name" value="His_Pase_superF_clade-1"/>
</dbReference>
<dbReference type="InterPro" id="IPR005952">
    <property type="entry name" value="Phosphogly_mut1"/>
</dbReference>
<keyword evidence="5" id="KW-0413">Isomerase</keyword>
<name>A0A6J6ME33_9ZZZZ</name>
<accession>A0A6J6ME33</accession>
<dbReference type="InterPro" id="IPR029033">
    <property type="entry name" value="His_PPase_superfam"/>
</dbReference>
<evidence type="ECO:0000256" key="4">
    <source>
        <dbReference type="ARBA" id="ARBA00023152"/>
    </source>
</evidence>
<dbReference type="AlphaFoldDB" id="A0A6J6ME33"/>
<dbReference type="EMBL" id="CAEZXA010000036">
    <property type="protein sequence ID" value="CAB4672112.1"/>
    <property type="molecule type" value="Genomic_DNA"/>
</dbReference>
<evidence type="ECO:0000256" key="1">
    <source>
        <dbReference type="ARBA" id="ARBA00000380"/>
    </source>
</evidence>
<dbReference type="SUPFAM" id="SSF53254">
    <property type="entry name" value="Phosphoglycerate mutase-like"/>
    <property type="match status" value="1"/>
</dbReference>
<comment type="catalytic activity">
    <reaction evidence="1">
        <text>(2R)-2-phosphoglycerate = (2R)-3-phosphoglycerate</text>
        <dbReference type="Rhea" id="RHEA:15901"/>
        <dbReference type="ChEBI" id="CHEBI:58272"/>
        <dbReference type="ChEBI" id="CHEBI:58289"/>
        <dbReference type="EC" id="5.4.2.11"/>
    </reaction>
</comment>
<evidence type="ECO:0000256" key="2">
    <source>
        <dbReference type="ARBA" id="ARBA00006717"/>
    </source>
</evidence>
<reference evidence="6" key="1">
    <citation type="submission" date="2020-05" db="EMBL/GenBank/DDBJ databases">
        <authorList>
            <person name="Chiriac C."/>
            <person name="Salcher M."/>
            <person name="Ghai R."/>
            <person name="Kavagutti S V."/>
        </authorList>
    </citation>
    <scope>NUCLEOTIDE SEQUENCE</scope>
</reference>
<dbReference type="GO" id="GO:0006096">
    <property type="term" value="P:glycolytic process"/>
    <property type="evidence" value="ECO:0007669"/>
    <property type="project" value="UniProtKB-KW"/>
</dbReference>
<dbReference type="Gene3D" id="3.40.50.1240">
    <property type="entry name" value="Phosphoglycerate mutase-like"/>
    <property type="match status" value="1"/>
</dbReference>
<dbReference type="Pfam" id="PF00300">
    <property type="entry name" value="His_Phos_1"/>
    <property type="match status" value="1"/>
</dbReference>
<dbReference type="NCBIfam" id="TIGR01258">
    <property type="entry name" value="pgm_1"/>
    <property type="match status" value="1"/>
</dbReference>
<gene>
    <name evidence="6" type="ORF">UFOPK2334_00582</name>
</gene>
<dbReference type="CDD" id="cd07067">
    <property type="entry name" value="HP_PGM_like"/>
    <property type="match status" value="1"/>
</dbReference>
<comment type="similarity">
    <text evidence="2">Belongs to the phosphoglycerate mutase family. BPG-dependent PGAM subfamily.</text>
</comment>
<proteinExistence type="inferred from homology"/>
<keyword evidence="4" id="KW-0324">Glycolysis</keyword>